<keyword evidence="3" id="KW-1185">Reference proteome</keyword>
<sequence>MQELGVAGLGLVGWNYPMVCCIRASTLGILQFLTCRPSLVLTALLMLRPLPSSASAESRLLFGGAAQVDSSRAATDVRPIGVMFKQPMWQPWVLRAPVPSAGIRIDASARIPVRKNPRRERLTVPSTSPYPSHRDGHILESPTLSLSHQN</sequence>
<proteinExistence type="predicted"/>
<protein>
    <submittedName>
        <fullName evidence="2">Uncharacterized protein</fullName>
    </submittedName>
</protein>
<dbReference type="RefSeq" id="XP_040798718.1">
    <property type="nucleotide sequence ID" value="XM_040939580.1"/>
</dbReference>
<evidence type="ECO:0000313" key="2">
    <source>
        <dbReference type="EMBL" id="RAK74708.1"/>
    </source>
</evidence>
<dbReference type="EMBL" id="KZ824666">
    <property type="protein sequence ID" value="RAK74708.1"/>
    <property type="molecule type" value="Genomic_DNA"/>
</dbReference>
<dbReference type="Proteomes" id="UP000249789">
    <property type="component" value="Unassembled WGS sequence"/>
</dbReference>
<gene>
    <name evidence="2" type="ORF">BO72DRAFT_198744</name>
</gene>
<dbReference type="GeneID" id="63856913"/>
<feature type="region of interest" description="Disordered" evidence="1">
    <location>
        <begin position="121"/>
        <end position="150"/>
    </location>
</feature>
<evidence type="ECO:0000256" key="1">
    <source>
        <dbReference type="SAM" id="MobiDB-lite"/>
    </source>
</evidence>
<accession>A0A8G1RM69</accession>
<reference evidence="2 3" key="1">
    <citation type="submission" date="2018-02" db="EMBL/GenBank/DDBJ databases">
        <title>The genomes of Aspergillus section Nigri reveals drivers in fungal speciation.</title>
        <authorList>
            <consortium name="DOE Joint Genome Institute"/>
            <person name="Vesth T.C."/>
            <person name="Nybo J."/>
            <person name="Theobald S."/>
            <person name="Brandl J."/>
            <person name="Frisvad J.C."/>
            <person name="Nielsen K.F."/>
            <person name="Lyhne E.K."/>
            <person name="Kogle M.E."/>
            <person name="Kuo A."/>
            <person name="Riley R."/>
            <person name="Clum A."/>
            <person name="Nolan M."/>
            <person name="Lipzen A."/>
            <person name="Salamov A."/>
            <person name="Henrissat B."/>
            <person name="Wiebenga A."/>
            <person name="De vries R.P."/>
            <person name="Grigoriev I.V."/>
            <person name="Mortensen U.H."/>
            <person name="Andersen M.R."/>
            <person name="Baker S.E."/>
        </authorList>
    </citation>
    <scope>NUCLEOTIDE SEQUENCE [LARGE SCALE GENOMIC DNA]</scope>
    <source>
        <strain evidence="2 3">CBS 313.89</strain>
    </source>
</reference>
<name>A0A8G1RM69_9EURO</name>
<dbReference type="AlphaFoldDB" id="A0A8G1RM69"/>
<evidence type="ECO:0000313" key="3">
    <source>
        <dbReference type="Proteomes" id="UP000249789"/>
    </source>
</evidence>
<dbReference type="VEuPathDB" id="FungiDB:BO72DRAFT_198744"/>
<organism evidence="2 3">
    <name type="scientific">Aspergillus fijiensis CBS 313.89</name>
    <dbReference type="NCBI Taxonomy" id="1448319"/>
    <lineage>
        <taxon>Eukaryota</taxon>
        <taxon>Fungi</taxon>
        <taxon>Dikarya</taxon>
        <taxon>Ascomycota</taxon>
        <taxon>Pezizomycotina</taxon>
        <taxon>Eurotiomycetes</taxon>
        <taxon>Eurotiomycetidae</taxon>
        <taxon>Eurotiales</taxon>
        <taxon>Aspergillaceae</taxon>
        <taxon>Aspergillus</taxon>
    </lineage>
</organism>